<dbReference type="Pfam" id="PF22292">
    <property type="entry name" value="DUF6965"/>
    <property type="match status" value="1"/>
</dbReference>
<evidence type="ECO:0000313" key="2">
    <source>
        <dbReference type="EMBL" id="SHG18875.1"/>
    </source>
</evidence>
<name>A0A1M5HSH3_9SPHI</name>
<reference evidence="3" key="1">
    <citation type="submission" date="2016-11" db="EMBL/GenBank/DDBJ databases">
        <authorList>
            <person name="Varghese N."/>
            <person name="Submissions S."/>
        </authorList>
    </citation>
    <scope>NUCLEOTIDE SEQUENCE [LARGE SCALE GENOMIC DNA]</scope>
    <source>
        <strain evidence="3">DSM 16990</strain>
    </source>
</reference>
<dbReference type="OrthoDB" id="770452at2"/>
<organism evidence="2 3">
    <name type="scientific">Pedobacter caeni</name>
    <dbReference type="NCBI Taxonomy" id="288992"/>
    <lineage>
        <taxon>Bacteria</taxon>
        <taxon>Pseudomonadati</taxon>
        <taxon>Bacteroidota</taxon>
        <taxon>Sphingobacteriia</taxon>
        <taxon>Sphingobacteriales</taxon>
        <taxon>Sphingobacteriaceae</taxon>
        <taxon>Pedobacter</taxon>
    </lineage>
</organism>
<evidence type="ECO:0000259" key="1">
    <source>
        <dbReference type="Pfam" id="PF22292"/>
    </source>
</evidence>
<feature type="domain" description="DUF6965" evidence="1">
    <location>
        <begin position="1"/>
        <end position="66"/>
    </location>
</feature>
<sequence>MTVPELEDYFSGINLPQTLELYPGTKLNDVAQCVDTHLTVLKIYGNIRPYECFYDRLLKIKEMVEKEQENEEEQK</sequence>
<proteinExistence type="predicted"/>
<accession>A0A1M5HSH3</accession>
<dbReference type="STRING" id="288992.SAMN04488522_104791"/>
<dbReference type="EMBL" id="FQUQ01000004">
    <property type="protein sequence ID" value="SHG18875.1"/>
    <property type="molecule type" value="Genomic_DNA"/>
</dbReference>
<evidence type="ECO:0000313" key="3">
    <source>
        <dbReference type="Proteomes" id="UP000184287"/>
    </source>
</evidence>
<dbReference type="Proteomes" id="UP000184287">
    <property type="component" value="Unassembled WGS sequence"/>
</dbReference>
<gene>
    <name evidence="2" type="ORF">SAMN04488522_104791</name>
</gene>
<dbReference type="RefSeq" id="WP_073233586.1">
    <property type="nucleotide sequence ID" value="NZ_FQUQ01000004.1"/>
</dbReference>
<dbReference type="AlphaFoldDB" id="A0A1M5HSH3"/>
<protein>
    <recommendedName>
        <fullName evidence="1">DUF6965 domain-containing protein</fullName>
    </recommendedName>
</protein>
<dbReference type="InterPro" id="IPR054238">
    <property type="entry name" value="DUF6965"/>
</dbReference>
<keyword evidence="3" id="KW-1185">Reference proteome</keyword>